<comment type="similarity">
    <text evidence="1 6">Belongs to the cytochrome P450 family.</text>
</comment>
<accession>A0A0N7ZDN9</accession>
<evidence type="ECO:0000256" key="6">
    <source>
        <dbReference type="RuleBase" id="RU000461"/>
    </source>
</evidence>
<sequence>MDRVACSLTRFLSWQGAVLNTATFTIHHDPRYWDKPEEFMPERWLDQDGKFVSKKEGFVPFGVGKRQCLGESLARMELLIFTTTLLQRLSFAPLPGKTLNLKPDPSNPFLHLPVPQELHVTLRT</sequence>
<keyword evidence="2 5" id="KW-0479">Metal-binding</keyword>
<evidence type="ECO:0000256" key="2">
    <source>
        <dbReference type="ARBA" id="ARBA00022723"/>
    </source>
</evidence>
<evidence type="ECO:0000256" key="3">
    <source>
        <dbReference type="ARBA" id="ARBA00023004"/>
    </source>
</evidence>
<evidence type="ECO:0000256" key="1">
    <source>
        <dbReference type="ARBA" id="ARBA00010617"/>
    </source>
</evidence>
<protein>
    <recommendedName>
        <fullName evidence="8">Cytochrome P450</fullName>
    </recommendedName>
</protein>
<dbReference type="InterPro" id="IPR036396">
    <property type="entry name" value="Cyt_P450_sf"/>
</dbReference>
<proteinExistence type="inferred from homology"/>
<evidence type="ECO:0000256" key="5">
    <source>
        <dbReference type="PIRSR" id="PIRSR602401-1"/>
    </source>
</evidence>
<dbReference type="Pfam" id="PF00067">
    <property type="entry name" value="p450"/>
    <property type="match status" value="1"/>
</dbReference>
<dbReference type="GO" id="GO:0005506">
    <property type="term" value="F:iron ion binding"/>
    <property type="evidence" value="ECO:0007669"/>
    <property type="project" value="InterPro"/>
</dbReference>
<dbReference type="AlphaFoldDB" id="A0A0N7ZDN9"/>
<dbReference type="GO" id="GO:0016712">
    <property type="term" value="F:oxidoreductase activity, acting on paired donors, with incorporation or reduction of molecular oxygen, reduced flavin or flavoprotein as one donor, and incorporation of one atom of oxygen"/>
    <property type="evidence" value="ECO:0007669"/>
    <property type="project" value="TreeGrafter"/>
</dbReference>
<dbReference type="EMBL" id="GDRN01022858">
    <property type="protein sequence ID" value="JAI67776.1"/>
    <property type="molecule type" value="Transcribed_RNA"/>
</dbReference>
<dbReference type="InterPro" id="IPR001128">
    <property type="entry name" value="Cyt_P450"/>
</dbReference>
<dbReference type="GO" id="GO:0005737">
    <property type="term" value="C:cytoplasm"/>
    <property type="evidence" value="ECO:0007669"/>
    <property type="project" value="TreeGrafter"/>
</dbReference>
<dbReference type="Gene3D" id="1.10.630.10">
    <property type="entry name" value="Cytochrome P450"/>
    <property type="match status" value="1"/>
</dbReference>
<keyword evidence="3 5" id="KW-0408">Iron</keyword>
<feature type="binding site" description="axial binding residue" evidence="5">
    <location>
        <position position="68"/>
    </location>
    <ligand>
        <name>heme</name>
        <dbReference type="ChEBI" id="CHEBI:30413"/>
    </ligand>
    <ligandPart>
        <name>Fe</name>
        <dbReference type="ChEBI" id="CHEBI:18248"/>
    </ligandPart>
</feature>
<name>A0A0N7ZDN9_SCYOL</name>
<keyword evidence="5 6" id="KW-0349">Heme</keyword>
<comment type="cofactor">
    <cofactor evidence="5">
        <name>heme</name>
        <dbReference type="ChEBI" id="CHEBI:30413"/>
    </cofactor>
</comment>
<dbReference type="GO" id="GO:0006805">
    <property type="term" value="P:xenobiotic metabolic process"/>
    <property type="evidence" value="ECO:0007669"/>
    <property type="project" value="TreeGrafter"/>
</dbReference>
<dbReference type="InterPro" id="IPR002401">
    <property type="entry name" value="Cyt_P450_E_grp-I"/>
</dbReference>
<evidence type="ECO:0000313" key="7">
    <source>
        <dbReference type="EMBL" id="JAI67776.1"/>
    </source>
</evidence>
<dbReference type="PANTHER" id="PTHR24300">
    <property type="entry name" value="CYTOCHROME P450 508A4-RELATED"/>
    <property type="match status" value="1"/>
</dbReference>
<keyword evidence="6" id="KW-0560">Oxidoreductase</keyword>
<evidence type="ECO:0008006" key="8">
    <source>
        <dbReference type="Google" id="ProtNLM"/>
    </source>
</evidence>
<dbReference type="InterPro" id="IPR050182">
    <property type="entry name" value="Cytochrome_P450_fam2"/>
</dbReference>
<dbReference type="GO" id="GO:0020037">
    <property type="term" value="F:heme binding"/>
    <property type="evidence" value="ECO:0007669"/>
    <property type="project" value="InterPro"/>
</dbReference>
<dbReference type="InterPro" id="IPR017972">
    <property type="entry name" value="Cyt_P450_CS"/>
</dbReference>
<dbReference type="PRINTS" id="PR00463">
    <property type="entry name" value="EP450I"/>
</dbReference>
<reference evidence="7" key="1">
    <citation type="submission" date="2015-09" db="EMBL/GenBank/DDBJ databases">
        <title>Scylla olivacea transcriptome.</title>
        <authorList>
            <person name="Ikhwanuddin M."/>
        </authorList>
    </citation>
    <scope>NUCLEOTIDE SEQUENCE</scope>
</reference>
<dbReference type="SUPFAM" id="SSF48264">
    <property type="entry name" value="Cytochrome P450"/>
    <property type="match status" value="1"/>
</dbReference>
<dbReference type="PROSITE" id="PS00086">
    <property type="entry name" value="CYTOCHROME_P450"/>
    <property type="match status" value="1"/>
</dbReference>
<dbReference type="GO" id="GO:0006082">
    <property type="term" value="P:organic acid metabolic process"/>
    <property type="evidence" value="ECO:0007669"/>
    <property type="project" value="TreeGrafter"/>
</dbReference>
<keyword evidence="4 6" id="KW-0503">Monooxygenase</keyword>
<dbReference type="PANTHER" id="PTHR24300:SF375">
    <property type="entry name" value="CYTOCHROME P450 FAMILY"/>
    <property type="match status" value="1"/>
</dbReference>
<organism evidence="7">
    <name type="scientific">Scylla olivacea</name>
    <name type="common">Orange mud crab</name>
    <name type="synonym">Cancer olivacea</name>
    <dbReference type="NCBI Taxonomy" id="85551"/>
    <lineage>
        <taxon>Eukaryota</taxon>
        <taxon>Metazoa</taxon>
        <taxon>Ecdysozoa</taxon>
        <taxon>Arthropoda</taxon>
        <taxon>Crustacea</taxon>
        <taxon>Multicrustacea</taxon>
        <taxon>Malacostraca</taxon>
        <taxon>Eumalacostraca</taxon>
        <taxon>Eucarida</taxon>
        <taxon>Decapoda</taxon>
        <taxon>Pleocyemata</taxon>
        <taxon>Brachyura</taxon>
        <taxon>Eubrachyura</taxon>
        <taxon>Portunoidea</taxon>
        <taxon>Portunidae</taxon>
        <taxon>Portuninae</taxon>
        <taxon>Scylla</taxon>
    </lineage>
</organism>
<evidence type="ECO:0000256" key="4">
    <source>
        <dbReference type="ARBA" id="ARBA00023033"/>
    </source>
</evidence>